<organism evidence="11 12">
    <name type="scientific">Limulus polyphemus</name>
    <name type="common">Atlantic horseshoe crab</name>
    <dbReference type="NCBI Taxonomy" id="6850"/>
    <lineage>
        <taxon>Eukaryota</taxon>
        <taxon>Metazoa</taxon>
        <taxon>Ecdysozoa</taxon>
        <taxon>Arthropoda</taxon>
        <taxon>Chelicerata</taxon>
        <taxon>Merostomata</taxon>
        <taxon>Xiphosura</taxon>
        <taxon>Limulidae</taxon>
        <taxon>Limulus</taxon>
    </lineage>
</organism>
<dbReference type="InterPro" id="IPR001171">
    <property type="entry name" value="ERG24_DHCR-like"/>
</dbReference>
<evidence type="ECO:0000256" key="4">
    <source>
        <dbReference type="ARBA" id="ARBA00022692"/>
    </source>
</evidence>
<feature type="transmembrane region" description="Helical" evidence="9">
    <location>
        <begin position="234"/>
        <end position="259"/>
    </location>
</feature>
<dbReference type="RefSeq" id="XP_022258948.1">
    <property type="nucleotide sequence ID" value="XM_022403240.1"/>
</dbReference>
<dbReference type="SUPFAM" id="SSF63748">
    <property type="entry name" value="Tudor/PWWP/MBT"/>
    <property type="match status" value="1"/>
</dbReference>
<keyword evidence="6 9" id="KW-1133">Transmembrane helix</keyword>
<comment type="similarity">
    <text evidence="3">Belongs to the ERG4/ERG24 family.</text>
</comment>
<feature type="compositionally biased region" description="Basic residues" evidence="8">
    <location>
        <begin position="62"/>
        <end position="85"/>
    </location>
</feature>
<sequence length="330" mass="36647">MSKENKFDVGDVISAKWPGSKTYYPATIVGKTKYRYSVEFKDGTKSTLSLDSVQAQNSPPKRTSRSPARRQSPKKSPKSRSRSRGRQSPSRSRSPSRSKNKKEIVSKGDTEINQINPSKTPPRSPARVRKIMKIAEVKVEPMPTSIQYLDKMKDEHEPSPSRDVGKTSEVIPPLRASVRIAALQASKVVVEATEIRSNSESKTASVKPVEDDDDDDDDNSTLKPSKKYEMGGPIGAFLMSFLLPALCVFIHLACTNSSCTIKQLPAFPKRLSKYVSRDTAVIYVGWILFQAILTALPVGKVVEGLPVRWKNGFSKLKYRMNGITVIFVIV</sequence>
<evidence type="ECO:0000256" key="9">
    <source>
        <dbReference type="SAM" id="Phobius"/>
    </source>
</evidence>
<dbReference type="InterPro" id="IPR019023">
    <property type="entry name" value="Lamin-B_rcpt_of_tudor"/>
</dbReference>
<evidence type="ECO:0000259" key="10">
    <source>
        <dbReference type="SMART" id="SM00333"/>
    </source>
</evidence>
<dbReference type="PANTHER" id="PTHR21257">
    <property type="entry name" value="DELTA(14)-STEROL REDUCTASE"/>
    <property type="match status" value="1"/>
</dbReference>
<evidence type="ECO:0000256" key="3">
    <source>
        <dbReference type="ARBA" id="ARBA00005402"/>
    </source>
</evidence>
<feature type="compositionally biased region" description="Basic and acidic residues" evidence="8">
    <location>
        <begin position="101"/>
        <end position="110"/>
    </location>
</feature>
<evidence type="ECO:0000256" key="1">
    <source>
        <dbReference type="ARBA" id="ARBA00004141"/>
    </source>
</evidence>
<dbReference type="PANTHER" id="PTHR21257:SF52">
    <property type="entry name" value="DELTA(14)-STEROL REDUCTASE TM7SF2"/>
    <property type="match status" value="1"/>
</dbReference>
<proteinExistence type="inferred from homology"/>
<feature type="region of interest" description="Disordered" evidence="8">
    <location>
        <begin position="197"/>
        <end position="226"/>
    </location>
</feature>
<feature type="domain" description="Tudor" evidence="10">
    <location>
        <begin position="5"/>
        <end position="61"/>
    </location>
</feature>
<dbReference type="InterPro" id="IPR002999">
    <property type="entry name" value="Tudor"/>
</dbReference>
<comment type="subcellular location">
    <subcellularLocation>
        <location evidence="2">Endoplasmic reticulum membrane</location>
    </subcellularLocation>
    <subcellularLocation>
        <location evidence="1">Membrane</location>
        <topology evidence="1">Multi-pass membrane protein</topology>
    </subcellularLocation>
</comment>
<keyword evidence="7 9" id="KW-0472">Membrane</keyword>
<feature type="transmembrane region" description="Helical" evidence="9">
    <location>
        <begin position="280"/>
        <end position="299"/>
    </location>
</feature>
<feature type="region of interest" description="Disordered" evidence="8">
    <location>
        <begin position="1"/>
        <end position="22"/>
    </location>
</feature>
<dbReference type="GeneID" id="106475000"/>
<evidence type="ECO:0000313" key="12">
    <source>
        <dbReference type="RefSeq" id="XP_022258948.1"/>
    </source>
</evidence>
<keyword evidence="5" id="KW-0256">Endoplasmic reticulum</keyword>
<accession>A0ABM1TSU2</accession>
<dbReference type="SMART" id="SM00333">
    <property type="entry name" value="TUDOR"/>
    <property type="match status" value="1"/>
</dbReference>
<reference evidence="12" key="1">
    <citation type="submission" date="2025-08" db="UniProtKB">
        <authorList>
            <consortium name="RefSeq"/>
        </authorList>
    </citation>
    <scope>IDENTIFICATION</scope>
    <source>
        <tissue evidence="12">Muscle</tissue>
    </source>
</reference>
<evidence type="ECO:0000256" key="5">
    <source>
        <dbReference type="ARBA" id="ARBA00022824"/>
    </source>
</evidence>
<feature type="compositionally biased region" description="Polar residues" evidence="8">
    <location>
        <begin position="45"/>
        <end position="61"/>
    </location>
</feature>
<dbReference type="Proteomes" id="UP000694941">
    <property type="component" value="Unplaced"/>
</dbReference>
<evidence type="ECO:0000256" key="8">
    <source>
        <dbReference type="SAM" id="MobiDB-lite"/>
    </source>
</evidence>
<gene>
    <name evidence="12" type="primary">LOC106475000</name>
</gene>
<evidence type="ECO:0000313" key="11">
    <source>
        <dbReference type="Proteomes" id="UP000694941"/>
    </source>
</evidence>
<dbReference type="CDD" id="cd20381">
    <property type="entry name" value="Tudor_LBR"/>
    <property type="match status" value="1"/>
</dbReference>
<keyword evidence="11" id="KW-1185">Reference proteome</keyword>
<dbReference type="InterPro" id="IPR041297">
    <property type="entry name" value="Crb2_Tudor"/>
</dbReference>
<dbReference type="Pfam" id="PF01222">
    <property type="entry name" value="ERG4_ERG24"/>
    <property type="match status" value="1"/>
</dbReference>
<feature type="region of interest" description="Disordered" evidence="8">
    <location>
        <begin position="43"/>
        <end position="129"/>
    </location>
</feature>
<name>A0ABM1TSU2_LIMPO</name>
<evidence type="ECO:0000256" key="2">
    <source>
        <dbReference type="ARBA" id="ARBA00004586"/>
    </source>
</evidence>
<evidence type="ECO:0000256" key="6">
    <source>
        <dbReference type="ARBA" id="ARBA00022989"/>
    </source>
</evidence>
<keyword evidence="4 9" id="KW-0812">Transmembrane</keyword>
<feature type="compositionally biased region" description="Acidic residues" evidence="8">
    <location>
        <begin position="210"/>
        <end position="219"/>
    </location>
</feature>
<dbReference type="Pfam" id="PF18115">
    <property type="entry name" value="Tudor_3"/>
    <property type="match status" value="1"/>
</dbReference>
<evidence type="ECO:0000256" key="7">
    <source>
        <dbReference type="ARBA" id="ARBA00023136"/>
    </source>
</evidence>
<protein>
    <submittedName>
        <fullName evidence="12">Lamin-B receptor-like</fullName>
    </submittedName>
</protein>
<dbReference type="Gene3D" id="2.30.30.140">
    <property type="match status" value="1"/>
</dbReference>